<evidence type="ECO:0000256" key="1">
    <source>
        <dbReference type="SAM" id="Phobius"/>
    </source>
</evidence>
<keyword evidence="3" id="KW-1185">Reference proteome</keyword>
<gene>
    <name evidence="2" type="ORF">O0S08_46160</name>
</gene>
<dbReference type="EMBL" id="CP114040">
    <property type="protein sequence ID" value="WAS93573.1"/>
    <property type="molecule type" value="Genomic_DNA"/>
</dbReference>
<organism evidence="2 3">
    <name type="scientific">Nannocystis punicea</name>
    <dbReference type="NCBI Taxonomy" id="2995304"/>
    <lineage>
        <taxon>Bacteria</taxon>
        <taxon>Pseudomonadati</taxon>
        <taxon>Myxococcota</taxon>
        <taxon>Polyangia</taxon>
        <taxon>Nannocystales</taxon>
        <taxon>Nannocystaceae</taxon>
        <taxon>Nannocystis</taxon>
    </lineage>
</organism>
<sequence>MVGAPVVEVVPGPVPVVVSCLATSGSMIAVVVASVAIAVVDEGGGDLGRVDVLQRRRGPERPSRGQG</sequence>
<evidence type="ECO:0000313" key="2">
    <source>
        <dbReference type="EMBL" id="WAS93573.1"/>
    </source>
</evidence>
<reference evidence="2" key="1">
    <citation type="submission" date="2022-11" db="EMBL/GenBank/DDBJ databases">
        <title>Minimal conservation of predation-associated metabolite biosynthetic gene clusters underscores biosynthetic potential of Myxococcota including descriptions for ten novel species: Archangium lansinium sp. nov., Myxococcus landrumus sp. nov., Nannocystis bai.</title>
        <authorList>
            <person name="Ahearne A."/>
            <person name="Stevens C."/>
            <person name="Dowd S."/>
        </authorList>
    </citation>
    <scope>NUCLEOTIDE SEQUENCE</scope>
    <source>
        <strain evidence="2">Fl3</strain>
    </source>
</reference>
<accession>A0ABY7H341</accession>
<name>A0ABY7H341_9BACT</name>
<protein>
    <submittedName>
        <fullName evidence="2">Uncharacterized protein</fullName>
    </submittedName>
</protein>
<keyword evidence="1" id="KW-0812">Transmembrane</keyword>
<dbReference type="Proteomes" id="UP001164459">
    <property type="component" value="Chromosome"/>
</dbReference>
<dbReference type="RefSeq" id="WP_269035912.1">
    <property type="nucleotide sequence ID" value="NZ_CP114040.1"/>
</dbReference>
<feature type="transmembrane region" description="Helical" evidence="1">
    <location>
        <begin position="16"/>
        <end position="40"/>
    </location>
</feature>
<keyword evidence="1" id="KW-0472">Membrane</keyword>
<keyword evidence="1" id="KW-1133">Transmembrane helix</keyword>
<evidence type="ECO:0000313" key="3">
    <source>
        <dbReference type="Proteomes" id="UP001164459"/>
    </source>
</evidence>
<proteinExistence type="predicted"/>